<evidence type="ECO:0000256" key="3">
    <source>
        <dbReference type="ARBA" id="ARBA00023180"/>
    </source>
</evidence>
<dbReference type="PANTHER" id="PTHR33021">
    <property type="entry name" value="BLUE COPPER PROTEIN"/>
    <property type="match status" value="1"/>
</dbReference>
<dbReference type="EMBL" id="JADFTS010000005">
    <property type="protein sequence ID" value="KAF9607612.1"/>
    <property type="molecule type" value="Genomic_DNA"/>
</dbReference>
<dbReference type="InterPro" id="IPR028871">
    <property type="entry name" value="BlueCu_1_BS"/>
</dbReference>
<evidence type="ECO:0000259" key="6">
    <source>
        <dbReference type="PROSITE" id="PS51485"/>
    </source>
</evidence>
<evidence type="ECO:0000313" key="8">
    <source>
        <dbReference type="Proteomes" id="UP000631114"/>
    </source>
</evidence>
<protein>
    <recommendedName>
        <fullName evidence="6">Phytocyanin domain-containing protein</fullName>
    </recommendedName>
</protein>
<dbReference type="Pfam" id="PF02298">
    <property type="entry name" value="Cu_bind_like"/>
    <property type="match status" value="1"/>
</dbReference>
<sequence>MACDNRNMALLVFVVFLATLQVTVGVVHIVGDATGWTTIGGFNYTAWAASKSFHVGDTIVFNYNTAFHNVMQVGHLSFNSCNVTSPLATYTSGKDSIAIKKTGHYYYLCGVPGHCQSGQKVDIRVPTRASISPSPGGAGMSPSPSPMTSDSGAPGSTPTVIPKSNAPVPSKGLSALVALSLAGFAAFLAV</sequence>
<keyword evidence="8" id="KW-1185">Reference proteome</keyword>
<comment type="caution">
    <text evidence="7">The sequence shown here is derived from an EMBL/GenBank/DDBJ whole genome shotgun (WGS) entry which is preliminary data.</text>
</comment>
<evidence type="ECO:0000256" key="2">
    <source>
        <dbReference type="ARBA" id="ARBA00023008"/>
    </source>
</evidence>
<accession>A0A835LWJ4</accession>
<name>A0A835LWJ4_9MAGN</name>
<dbReference type="InterPro" id="IPR039391">
    <property type="entry name" value="Phytocyanin-like"/>
</dbReference>
<keyword evidence="2" id="KW-0186">Copper</keyword>
<feature type="chain" id="PRO_5032322746" description="Phytocyanin domain-containing protein" evidence="5">
    <location>
        <begin position="26"/>
        <end position="190"/>
    </location>
</feature>
<evidence type="ECO:0000256" key="5">
    <source>
        <dbReference type="SAM" id="SignalP"/>
    </source>
</evidence>
<dbReference type="Proteomes" id="UP000631114">
    <property type="component" value="Unassembled WGS sequence"/>
</dbReference>
<dbReference type="GO" id="GO:0046872">
    <property type="term" value="F:metal ion binding"/>
    <property type="evidence" value="ECO:0007669"/>
    <property type="project" value="UniProtKB-KW"/>
</dbReference>
<feature type="compositionally biased region" description="Low complexity" evidence="4">
    <location>
        <begin position="130"/>
        <end position="152"/>
    </location>
</feature>
<dbReference type="FunFam" id="2.60.40.420:FF:000003">
    <property type="entry name" value="Blue copper"/>
    <property type="match status" value="1"/>
</dbReference>
<feature type="signal peptide" evidence="5">
    <location>
        <begin position="1"/>
        <end position="25"/>
    </location>
</feature>
<reference evidence="7 8" key="1">
    <citation type="submission" date="2020-10" db="EMBL/GenBank/DDBJ databases">
        <title>The Coptis chinensis genome and diversification of protoberbering-type alkaloids.</title>
        <authorList>
            <person name="Wang B."/>
            <person name="Shu S."/>
            <person name="Song C."/>
            <person name="Liu Y."/>
        </authorList>
    </citation>
    <scope>NUCLEOTIDE SEQUENCE [LARGE SCALE GENOMIC DNA]</scope>
    <source>
        <strain evidence="7">HL-2020</strain>
        <tissue evidence="7">Leaf</tissue>
    </source>
</reference>
<evidence type="ECO:0000313" key="7">
    <source>
        <dbReference type="EMBL" id="KAF9607612.1"/>
    </source>
</evidence>
<dbReference type="PROSITE" id="PS00196">
    <property type="entry name" value="COPPER_BLUE"/>
    <property type="match status" value="1"/>
</dbReference>
<dbReference type="OrthoDB" id="1933492at2759"/>
<keyword evidence="3" id="KW-0325">Glycoprotein</keyword>
<feature type="domain" description="Phytocyanin" evidence="6">
    <location>
        <begin position="26"/>
        <end position="127"/>
    </location>
</feature>
<keyword evidence="5" id="KW-0732">Signal</keyword>
<dbReference type="GO" id="GO:0005886">
    <property type="term" value="C:plasma membrane"/>
    <property type="evidence" value="ECO:0007669"/>
    <property type="project" value="TreeGrafter"/>
</dbReference>
<keyword evidence="1" id="KW-0479">Metal-binding</keyword>
<dbReference type="InterPro" id="IPR003245">
    <property type="entry name" value="Phytocyanin_dom"/>
</dbReference>
<evidence type="ECO:0000256" key="1">
    <source>
        <dbReference type="ARBA" id="ARBA00022723"/>
    </source>
</evidence>
<dbReference type="InterPro" id="IPR008972">
    <property type="entry name" value="Cupredoxin"/>
</dbReference>
<organism evidence="7 8">
    <name type="scientific">Coptis chinensis</name>
    <dbReference type="NCBI Taxonomy" id="261450"/>
    <lineage>
        <taxon>Eukaryota</taxon>
        <taxon>Viridiplantae</taxon>
        <taxon>Streptophyta</taxon>
        <taxon>Embryophyta</taxon>
        <taxon>Tracheophyta</taxon>
        <taxon>Spermatophyta</taxon>
        <taxon>Magnoliopsida</taxon>
        <taxon>Ranunculales</taxon>
        <taxon>Ranunculaceae</taxon>
        <taxon>Coptidoideae</taxon>
        <taxon>Coptis</taxon>
    </lineage>
</organism>
<gene>
    <name evidence="7" type="ORF">IFM89_037540</name>
</gene>
<dbReference type="GO" id="GO:0009055">
    <property type="term" value="F:electron transfer activity"/>
    <property type="evidence" value="ECO:0007669"/>
    <property type="project" value="InterPro"/>
</dbReference>
<evidence type="ECO:0000256" key="4">
    <source>
        <dbReference type="SAM" id="MobiDB-lite"/>
    </source>
</evidence>
<dbReference type="SUPFAM" id="SSF49503">
    <property type="entry name" value="Cupredoxins"/>
    <property type="match status" value="1"/>
</dbReference>
<dbReference type="AlphaFoldDB" id="A0A835LWJ4"/>
<proteinExistence type="predicted"/>
<dbReference type="PROSITE" id="PS51485">
    <property type="entry name" value="PHYTOCYANIN"/>
    <property type="match status" value="1"/>
</dbReference>
<dbReference type="PANTHER" id="PTHR33021:SF339">
    <property type="entry name" value="OS07G0570600 PROTEIN"/>
    <property type="match status" value="1"/>
</dbReference>
<dbReference type="Gene3D" id="2.60.40.420">
    <property type="entry name" value="Cupredoxins - blue copper proteins"/>
    <property type="match status" value="1"/>
</dbReference>
<feature type="region of interest" description="Disordered" evidence="4">
    <location>
        <begin position="127"/>
        <end position="164"/>
    </location>
</feature>